<evidence type="ECO:0000313" key="1">
    <source>
        <dbReference type="EMBL" id="CZS91588.1"/>
    </source>
</evidence>
<protein>
    <submittedName>
        <fullName evidence="1">Uncharacterized protein</fullName>
    </submittedName>
</protein>
<dbReference type="AlphaFoldDB" id="A0A1E1K0E7"/>
<organism evidence="1 2">
    <name type="scientific">Rhynchosporium agropyri</name>
    <dbReference type="NCBI Taxonomy" id="914238"/>
    <lineage>
        <taxon>Eukaryota</taxon>
        <taxon>Fungi</taxon>
        <taxon>Dikarya</taxon>
        <taxon>Ascomycota</taxon>
        <taxon>Pezizomycotina</taxon>
        <taxon>Leotiomycetes</taxon>
        <taxon>Helotiales</taxon>
        <taxon>Ploettnerulaceae</taxon>
        <taxon>Rhynchosporium</taxon>
    </lineage>
</organism>
<reference evidence="2" key="1">
    <citation type="submission" date="2016-03" db="EMBL/GenBank/DDBJ databases">
        <authorList>
            <person name="Guldener U."/>
        </authorList>
    </citation>
    <scope>NUCLEOTIDE SEQUENCE [LARGE SCALE GENOMIC DNA]</scope>
    <source>
        <strain evidence="2">04CH-RAC-A.6.1</strain>
    </source>
</reference>
<accession>A0A1E1K0E7</accession>
<proteinExistence type="predicted"/>
<dbReference type="EMBL" id="FJUX01000008">
    <property type="protein sequence ID" value="CZS91588.1"/>
    <property type="molecule type" value="Genomic_DNA"/>
</dbReference>
<evidence type="ECO:0000313" key="2">
    <source>
        <dbReference type="Proteomes" id="UP000178912"/>
    </source>
</evidence>
<sequence length="51" mass="5743">MATSSEKRTSLVEAHGQPMSKKEVRKFVILIRVLLGSCNSTCNENENVYDK</sequence>
<gene>
    <name evidence="1" type="ORF">RAG0_02162</name>
</gene>
<name>A0A1E1K0E7_9HELO</name>
<keyword evidence="2" id="KW-1185">Reference proteome</keyword>
<dbReference type="Proteomes" id="UP000178912">
    <property type="component" value="Unassembled WGS sequence"/>
</dbReference>